<comment type="caution">
    <text evidence="2">The sequence shown here is derived from an EMBL/GenBank/DDBJ whole genome shotgun (WGS) entry which is preliminary data.</text>
</comment>
<evidence type="ECO:0000256" key="1">
    <source>
        <dbReference type="SAM" id="Phobius"/>
    </source>
</evidence>
<dbReference type="AlphaFoldDB" id="A0A4V2PCZ5"/>
<dbReference type="EMBL" id="SMFU01000013">
    <property type="protein sequence ID" value="TCK03166.1"/>
    <property type="molecule type" value="Genomic_DNA"/>
</dbReference>
<keyword evidence="1" id="KW-0812">Transmembrane</keyword>
<keyword evidence="1" id="KW-1133">Transmembrane helix</keyword>
<keyword evidence="1" id="KW-0472">Membrane</keyword>
<dbReference type="RefSeq" id="WP_132297380.1">
    <property type="nucleotide sequence ID" value="NZ_SMFU01000013.1"/>
</dbReference>
<accession>A0A4V2PCZ5</accession>
<dbReference type="Proteomes" id="UP000294546">
    <property type="component" value="Unassembled WGS sequence"/>
</dbReference>
<reference evidence="2 3" key="1">
    <citation type="submission" date="2019-03" db="EMBL/GenBank/DDBJ databases">
        <title>Genomic Encyclopedia of Archaeal and Bacterial Type Strains, Phase II (KMG-II): from individual species to whole genera.</title>
        <authorList>
            <person name="Goeker M."/>
        </authorList>
    </citation>
    <scope>NUCLEOTIDE SEQUENCE [LARGE SCALE GENOMIC DNA]</scope>
    <source>
        <strain evidence="2 3">DSM 27697</strain>
    </source>
</reference>
<proteinExistence type="predicted"/>
<keyword evidence="3" id="KW-1185">Reference proteome</keyword>
<feature type="transmembrane region" description="Helical" evidence="1">
    <location>
        <begin position="28"/>
        <end position="59"/>
    </location>
</feature>
<name>A0A4V2PCZ5_9GAMM</name>
<dbReference type="OrthoDB" id="6647437at2"/>
<evidence type="ECO:0000313" key="2">
    <source>
        <dbReference type="EMBL" id="TCK03166.1"/>
    </source>
</evidence>
<protein>
    <recommendedName>
        <fullName evidence="4">Toxin CptA</fullName>
    </recommendedName>
</protein>
<organism evidence="2 3">
    <name type="scientific">Marinobacterium mangrovicola</name>
    <dbReference type="NCBI Taxonomy" id="1476959"/>
    <lineage>
        <taxon>Bacteria</taxon>
        <taxon>Pseudomonadati</taxon>
        <taxon>Pseudomonadota</taxon>
        <taxon>Gammaproteobacteria</taxon>
        <taxon>Oceanospirillales</taxon>
        <taxon>Oceanospirillaceae</taxon>
        <taxon>Marinobacterium</taxon>
    </lineage>
</organism>
<gene>
    <name evidence="2" type="ORF">CLV83_4225</name>
</gene>
<evidence type="ECO:0000313" key="3">
    <source>
        <dbReference type="Proteomes" id="UP000294546"/>
    </source>
</evidence>
<evidence type="ECO:0008006" key="4">
    <source>
        <dbReference type="Google" id="ProtNLM"/>
    </source>
</evidence>
<sequence length="162" mass="17853">MPESSTSYSSAFNPLELSFQRSGRLPKAILLVHIIAAGALFSLGLPFFTLAVTLVGLLLSQIFSLSPWRSFGRDELVTGLSWYPDEKVLELVMADGTRLKVEETLTMAAVPGLISMSVITEKRVRPVWVVVTRDQLDGSNWRRLKVMVGWGGFPQREASGQG</sequence>